<dbReference type="Gene3D" id="3.90.640.10">
    <property type="entry name" value="Actin, Chain A, domain 4"/>
    <property type="match status" value="1"/>
</dbReference>
<dbReference type="EMBL" id="JALNTZ010000003">
    <property type="protein sequence ID" value="KAJ3658917.1"/>
    <property type="molecule type" value="Genomic_DNA"/>
</dbReference>
<evidence type="ECO:0008006" key="4">
    <source>
        <dbReference type="Google" id="ProtNLM"/>
    </source>
</evidence>
<sequence>MPIYEALSDKLTVVLDVGSAYTKFGFSGEYAPRCIIRSEVRCKKTNTIRRIIDYENQKDLYDLLVDFVHVLYFKYALFSPKDKPIVVVESLLCPTLFRETLAKVLFEHYEISMLLMLPSHLVGLSTLGAETALVLDVGYFEAVAIPVCHGLPVIHAWQALPLGSQIIHNNLRALLNSDNTGINNLPESVIEDIKVRCCFVTKQKRAAQLSVAKPEITFAPEVKYPIGGSEIITVSGKVREKVYEILYDEDNDHLCLSTMLLDAITKVDIHLRNKLAENILLIGGTVMVPGFKARLKEELHKQLKHDRYKKLKISSFKFHTPPCKENYTAWLGGAIYGATELLSMKALTREKYFKENRLPDWPNMRDNFRTNN</sequence>
<dbReference type="InterPro" id="IPR043129">
    <property type="entry name" value="ATPase_NBD"/>
</dbReference>
<comment type="caution">
    <text evidence="2">The sequence shown here is derived from an EMBL/GenBank/DDBJ whole genome shotgun (WGS) entry which is preliminary data.</text>
</comment>
<proteinExistence type="inferred from homology"/>
<dbReference type="SUPFAM" id="SSF53067">
    <property type="entry name" value="Actin-like ATPase domain"/>
    <property type="match status" value="2"/>
</dbReference>
<name>A0AA38IRK6_9CUCU</name>
<dbReference type="InterPro" id="IPR004000">
    <property type="entry name" value="Actin"/>
</dbReference>
<organism evidence="2 3">
    <name type="scientific">Zophobas morio</name>
    <dbReference type="NCBI Taxonomy" id="2755281"/>
    <lineage>
        <taxon>Eukaryota</taxon>
        <taxon>Metazoa</taxon>
        <taxon>Ecdysozoa</taxon>
        <taxon>Arthropoda</taxon>
        <taxon>Hexapoda</taxon>
        <taxon>Insecta</taxon>
        <taxon>Pterygota</taxon>
        <taxon>Neoptera</taxon>
        <taxon>Endopterygota</taxon>
        <taxon>Coleoptera</taxon>
        <taxon>Polyphaga</taxon>
        <taxon>Cucujiformia</taxon>
        <taxon>Tenebrionidae</taxon>
        <taxon>Zophobas</taxon>
    </lineage>
</organism>
<dbReference type="PANTHER" id="PTHR11937">
    <property type="entry name" value="ACTIN"/>
    <property type="match status" value="1"/>
</dbReference>
<protein>
    <recommendedName>
        <fullName evidence="4">Actin-related protein 10</fullName>
    </recommendedName>
</protein>
<accession>A0AA38IRK6</accession>
<evidence type="ECO:0000313" key="3">
    <source>
        <dbReference type="Proteomes" id="UP001168821"/>
    </source>
</evidence>
<evidence type="ECO:0000313" key="2">
    <source>
        <dbReference type="EMBL" id="KAJ3658917.1"/>
    </source>
</evidence>
<dbReference type="SMART" id="SM00268">
    <property type="entry name" value="ACTIN"/>
    <property type="match status" value="1"/>
</dbReference>
<evidence type="ECO:0000256" key="1">
    <source>
        <dbReference type="RuleBase" id="RU000487"/>
    </source>
</evidence>
<dbReference type="Pfam" id="PF00022">
    <property type="entry name" value="Actin"/>
    <property type="match status" value="2"/>
</dbReference>
<reference evidence="2" key="1">
    <citation type="journal article" date="2023" name="G3 (Bethesda)">
        <title>Whole genome assemblies of Zophobas morio and Tenebrio molitor.</title>
        <authorList>
            <person name="Kaur S."/>
            <person name="Stinson S.A."/>
            <person name="diCenzo G.C."/>
        </authorList>
    </citation>
    <scope>NUCLEOTIDE SEQUENCE</scope>
    <source>
        <strain evidence="2">QUZm001</strain>
    </source>
</reference>
<dbReference type="CDD" id="cd10207">
    <property type="entry name" value="ASKHA_NBD_Arp10"/>
    <property type="match status" value="1"/>
</dbReference>
<keyword evidence="3" id="KW-1185">Reference proteome</keyword>
<dbReference type="AlphaFoldDB" id="A0AA38IRK6"/>
<gene>
    <name evidence="2" type="ORF">Zmor_010631</name>
</gene>
<dbReference type="Gene3D" id="3.30.420.40">
    <property type="match status" value="2"/>
</dbReference>
<dbReference type="Proteomes" id="UP001168821">
    <property type="component" value="Unassembled WGS sequence"/>
</dbReference>
<comment type="similarity">
    <text evidence="1">Belongs to the actin family.</text>
</comment>